<evidence type="ECO:0000313" key="5">
    <source>
        <dbReference type="EMBL" id="ELR16971.1"/>
    </source>
</evidence>
<keyword evidence="6" id="KW-1185">Reference proteome</keyword>
<name>L8GY04_ACACF</name>
<dbReference type="InterPro" id="IPR008937">
    <property type="entry name" value="Ras-like_GEF"/>
</dbReference>
<keyword evidence="3" id="KW-0175">Coiled coil</keyword>
<keyword evidence="1 2" id="KW-0344">Guanine-nucleotide releasing factor</keyword>
<dbReference type="EMBL" id="KB007979">
    <property type="protein sequence ID" value="ELR16971.1"/>
    <property type="molecule type" value="Genomic_DNA"/>
</dbReference>
<accession>L8GY04</accession>
<dbReference type="Proteomes" id="UP000011083">
    <property type="component" value="Unassembled WGS sequence"/>
</dbReference>
<protein>
    <submittedName>
        <fullName evidence="5">RasGEF domain containing protein</fullName>
    </submittedName>
</protein>
<dbReference type="SUPFAM" id="SSF48366">
    <property type="entry name" value="Ras GEF"/>
    <property type="match status" value="1"/>
</dbReference>
<dbReference type="OrthoDB" id="25179at2759"/>
<proteinExistence type="predicted"/>
<dbReference type="InterPro" id="IPR036964">
    <property type="entry name" value="RASGEF_cat_dom_sf"/>
</dbReference>
<dbReference type="InterPro" id="IPR023578">
    <property type="entry name" value="Ras_GEF_dom_sf"/>
</dbReference>
<evidence type="ECO:0000256" key="2">
    <source>
        <dbReference type="PROSITE-ProRule" id="PRU00168"/>
    </source>
</evidence>
<evidence type="ECO:0000313" key="6">
    <source>
        <dbReference type="Proteomes" id="UP000011083"/>
    </source>
</evidence>
<gene>
    <name evidence="5" type="ORF">ACA1_128580</name>
</gene>
<dbReference type="STRING" id="1257118.L8GY04"/>
<dbReference type="InterPro" id="IPR001895">
    <property type="entry name" value="RASGEF_cat_dom"/>
</dbReference>
<dbReference type="GO" id="GO:0005085">
    <property type="term" value="F:guanyl-nucleotide exchange factor activity"/>
    <property type="evidence" value="ECO:0007669"/>
    <property type="project" value="UniProtKB-KW"/>
</dbReference>
<sequence>MENAGRTPMEALLAVEVWEGIFMWLTSARDLEDTLINQPGDFRRELCYRVGRCVPEYGPIDVDLSTTSLKFIACNQPSADALRSGSLEDILRYIYQQLSFALEIHIVLHNYAAQFTDEELLNAIVYVGYALPESGVPLLNAITEFRVVVCVAALTTYLQPRAHARPPPRRRVAAPLSQRADLQRLVTTAEKCIQHLRLRQQQLQDQKAKDEQRLRRLAEEAAVVAPPPLLQFVHSAPGDELAAELIDHFLRTKPERLAEALTMRAWDSFASITLNELANQGEGLRDAALDLRLNNYATMMAVMAGLNDAACWRLKRTWEVVKASDEVSQTYSALETLIDRRSGRLCYRQALANAALPCLPYLGFMLTDLTFICDGQGTHWQGPGVVPFKKWRLCNDVFTEIGRWQSVPYRLDEQAEVVEHLMRSELFHPADSEELYALSCALEPKTK</sequence>
<dbReference type="SMART" id="SM00147">
    <property type="entry name" value="RasGEF"/>
    <property type="match status" value="1"/>
</dbReference>
<reference evidence="5 6" key="1">
    <citation type="journal article" date="2013" name="Genome Biol.">
        <title>Genome of Acanthamoeba castellanii highlights extensive lateral gene transfer and early evolution of tyrosine kinase signaling.</title>
        <authorList>
            <person name="Clarke M."/>
            <person name="Lohan A.J."/>
            <person name="Liu B."/>
            <person name="Lagkouvardos I."/>
            <person name="Roy S."/>
            <person name="Zafar N."/>
            <person name="Bertelli C."/>
            <person name="Schilde C."/>
            <person name="Kianianmomeni A."/>
            <person name="Burglin T.R."/>
            <person name="Frech C."/>
            <person name="Turcotte B."/>
            <person name="Kopec K.O."/>
            <person name="Synnott J.M."/>
            <person name="Choo C."/>
            <person name="Paponov I."/>
            <person name="Finkler A."/>
            <person name="Soon Heng Tan C."/>
            <person name="Hutchins A.P."/>
            <person name="Weinmeier T."/>
            <person name="Rattei T."/>
            <person name="Chu J.S."/>
            <person name="Gimenez G."/>
            <person name="Irimia M."/>
            <person name="Rigden D.J."/>
            <person name="Fitzpatrick D.A."/>
            <person name="Lorenzo-Morales J."/>
            <person name="Bateman A."/>
            <person name="Chiu C.H."/>
            <person name="Tang P."/>
            <person name="Hegemann P."/>
            <person name="Fromm H."/>
            <person name="Raoult D."/>
            <person name="Greub G."/>
            <person name="Miranda-Saavedra D."/>
            <person name="Chen N."/>
            <person name="Nash P."/>
            <person name="Ginger M.L."/>
            <person name="Horn M."/>
            <person name="Schaap P."/>
            <person name="Caler L."/>
            <person name="Loftus B."/>
        </authorList>
    </citation>
    <scope>NUCLEOTIDE SEQUENCE [LARGE SCALE GENOMIC DNA]</scope>
    <source>
        <strain evidence="5 6">Neff</strain>
    </source>
</reference>
<dbReference type="Gene3D" id="1.10.840.10">
    <property type="entry name" value="Ras guanine-nucleotide exchange factors catalytic domain"/>
    <property type="match status" value="1"/>
</dbReference>
<evidence type="ECO:0000256" key="3">
    <source>
        <dbReference type="SAM" id="Coils"/>
    </source>
</evidence>
<dbReference type="AlphaFoldDB" id="L8GY04"/>
<feature type="coiled-coil region" evidence="3">
    <location>
        <begin position="193"/>
        <end position="220"/>
    </location>
</feature>
<dbReference type="GeneID" id="14917662"/>
<evidence type="ECO:0000256" key="1">
    <source>
        <dbReference type="ARBA" id="ARBA00022658"/>
    </source>
</evidence>
<dbReference type="PANTHER" id="PTHR23113">
    <property type="entry name" value="GUANINE NUCLEOTIDE EXCHANGE FACTOR"/>
    <property type="match status" value="1"/>
</dbReference>
<dbReference type="Pfam" id="PF00617">
    <property type="entry name" value="RasGEF"/>
    <property type="match status" value="1"/>
</dbReference>
<dbReference type="GO" id="GO:0007265">
    <property type="term" value="P:Ras protein signal transduction"/>
    <property type="evidence" value="ECO:0007669"/>
    <property type="project" value="TreeGrafter"/>
</dbReference>
<dbReference type="GO" id="GO:0005886">
    <property type="term" value="C:plasma membrane"/>
    <property type="evidence" value="ECO:0007669"/>
    <property type="project" value="TreeGrafter"/>
</dbReference>
<dbReference type="PROSITE" id="PS50009">
    <property type="entry name" value="RASGEF_CAT"/>
    <property type="match status" value="1"/>
</dbReference>
<dbReference type="PANTHER" id="PTHR23113:SF348">
    <property type="entry name" value="GUANYL-NUCLEOTIDE EXCHANGE FACTOR RASGEF, PUTATIVE (AFU_ORTHOLOGUE AFUA_1G04700)-RELATED"/>
    <property type="match status" value="1"/>
</dbReference>
<dbReference type="VEuPathDB" id="AmoebaDB:ACA1_128580"/>
<dbReference type="RefSeq" id="XP_004338984.1">
    <property type="nucleotide sequence ID" value="XM_004338936.1"/>
</dbReference>
<feature type="domain" description="Ras-GEF" evidence="4">
    <location>
        <begin position="199"/>
        <end position="445"/>
    </location>
</feature>
<dbReference type="KEGG" id="acan:ACA1_128580"/>
<organism evidence="5 6">
    <name type="scientific">Acanthamoeba castellanii (strain ATCC 30010 / Neff)</name>
    <dbReference type="NCBI Taxonomy" id="1257118"/>
    <lineage>
        <taxon>Eukaryota</taxon>
        <taxon>Amoebozoa</taxon>
        <taxon>Discosea</taxon>
        <taxon>Longamoebia</taxon>
        <taxon>Centramoebida</taxon>
        <taxon>Acanthamoebidae</taxon>
        <taxon>Acanthamoeba</taxon>
    </lineage>
</organism>
<evidence type="ECO:0000259" key="4">
    <source>
        <dbReference type="PROSITE" id="PS50009"/>
    </source>
</evidence>